<dbReference type="STRING" id="1246637.MTBBW1_1310065"/>
<dbReference type="CDD" id="cd02440">
    <property type="entry name" value="AdoMet_MTases"/>
    <property type="match status" value="1"/>
</dbReference>
<dbReference type="InterPro" id="IPR050723">
    <property type="entry name" value="CFA/CMAS"/>
</dbReference>
<dbReference type="GO" id="GO:0032259">
    <property type="term" value="P:methylation"/>
    <property type="evidence" value="ECO:0007669"/>
    <property type="project" value="UniProtKB-KW"/>
</dbReference>
<evidence type="ECO:0000313" key="3">
    <source>
        <dbReference type="Proteomes" id="UP000191931"/>
    </source>
</evidence>
<dbReference type="Proteomes" id="UP000191931">
    <property type="component" value="Unassembled WGS sequence"/>
</dbReference>
<dbReference type="InterPro" id="IPR041698">
    <property type="entry name" value="Methyltransf_25"/>
</dbReference>
<proteinExistence type="predicted"/>
<feature type="domain" description="Methyltransferase" evidence="1">
    <location>
        <begin position="75"/>
        <end position="166"/>
    </location>
</feature>
<evidence type="ECO:0000259" key="1">
    <source>
        <dbReference type="Pfam" id="PF13649"/>
    </source>
</evidence>
<keyword evidence="2" id="KW-0808">Transferase</keyword>
<dbReference type="PANTHER" id="PTHR43667:SF2">
    <property type="entry name" value="FATTY ACID C-METHYL TRANSFERASE"/>
    <property type="match status" value="1"/>
</dbReference>
<dbReference type="RefSeq" id="WP_080804697.1">
    <property type="nucleotide sequence ID" value="NZ_LT828548.1"/>
</dbReference>
<protein>
    <submittedName>
        <fullName evidence="2">Putative SAM-dependent methyltransferase</fullName>
    </submittedName>
</protein>
<dbReference type="OrthoDB" id="9790700at2"/>
<reference evidence="2 3" key="1">
    <citation type="submission" date="2017-03" db="EMBL/GenBank/DDBJ databases">
        <authorList>
            <person name="Afonso C.L."/>
            <person name="Miller P.J."/>
            <person name="Scott M.A."/>
            <person name="Spackman E."/>
            <person name="Goraichik I."/>
            <person name="Dimitrov K.M."/>
            <person name="Suarez D.L."/>
            <person name="Swayne D.E."/>
        </authorList>
    </citation>
    <scope>NUCLEOTIDE SEQUENCE [LARGE SCALE GENOMIC DNA]</scope>
    <source>
        <strain evidence="2">PRJEB14757</strain>
    </source>
</reference>
<dbReference type="Pfam" id="PF13649">
    <property type="entry name" value="Methyltransf_25"/>
    <property type="match status" value="1"/>
</dbReference>
<evidence type="ECO:0000313" key="2">
    <source>
        <dbReference type="EMBL" id="SLM28367.1"/>
    </source>
</evidence>
<dbReference type="Gene3D" id="3.40.50.150">
    <property type="entry name" value="Vaccinia Virus protein VP39"/>
    <property type="match status" value="1"/>
</dbReference>
<keyword evidence="3" id="KW-1185">Reference proteome</keyword>
<dbReference type="SUPFAM" id="SSF53335">
    <property type="entry name" value="S-adenosyl-L-methionine-dependent methyltransferases"/>
    <property type="match status" value="1"/>
</dbReference>
<name>A0A1W1H7C4_9BACT</name>
<dbReference type="AlphaFoldDB" id="A0A1W1H7C4"/>
<keyword evidence="2" id="KW-0489">Methyltransferase</keyword>
<dbReference type="GO" id="GO:0008168">
    <property type="term" value="F:methyltransferase activity"/>
    <property type="evidence" value="ECO:0007669"/>
    <property type="project" value="UniProtKB-KW"/>
</dbReference>
<dbReference type="EMBL" id="FWEV01000037">
    <property type="protein sequence ID" value="SLM28367.1"/>
    <property type="molecule type" value="Genomic_DNA"/>
</dbReference>
<gene>
    <name evidence="2" type="ORF">MTBBW1_1310065</name>
</gene>
<dbReference type="InterPro" id="IPR029063">
    <property type="entry name" value="SAM-dependent_MTases_sf"/>
</dbReference>
<sequence length="288" mass="32707">MKLFPLKNQKFWKDLWHNAIDNASEEKSCTENVKRWDKRADSFAKRTSSPEAIRRKEDIFSMLFSAGALKSGSRVLDIGAGPGNWAIPMVEAGAYVTALEPSAGMVDVLKKKMAAKNISPVQIKIDQRAWQDVNVEKEDMIGHFDLVFASMSPGVRDPETLDKAMKASRGFCYLSTFSGGGWRSCYNDMWKEITGEELESSSWDFIYPFTYVYSLGYRPRVAFNVWSHDREESIEDAIQNILFFVEGATEITTEARENLADYVQSHSVDGMFRQKQTICQGVMLWQVA</sequence>
<dbReference type="PANTHER" id="PTHR43667">
    <property type="entry name" value="CYCLOPROPANE-FATTY-ACYL-PHOSPHOLIPID SYNTHASE"/>
    <property type="match status" value="1"/>
</dbReference>
<organism evidence="2 3">
    <name type="scientific">Desulfamplus magnetovallimortis</name>
    <dbReference type="NCBI Taxonomy" id="1246637"/>
    <lineage>
        <taxon>Bacteria</taxon>
        <taxon>Pseudomonadati</taxon>
        <taxon>Thermodesulfobacteriota</taxon>
        <taxon>Desulfobacteria</taxon>
        <taxon>Desulfobacterales</taxon>
        <taxon>Desulfobacteraceae</taxon>
        <taxon>Desulfamplus</taxon>
    </lineage>
</organism>
<accession>A0A1W1H7C4</accession>